<evidence type="ECO:0000256" key="10">
    <source>
        <dbReference type="ARBA" id="ARBA00023242"/>
    </source>
</evidence>
<gene>
    <name evidence="16" type="primary">Tubd1</name>
    <name evidence="16" type="ORF">TNCT_145301</name>
</gene>
<dbReference type="CDD" id="cd02189">
    <property type="entry name" value="delta_zeta_tubulin-like"/>
    <property type="match status" value="1"/>
</dbReference>
<keyword evidence="11" id="KW-0966">Cell projection</keyword>
<dbReference type="GO" id="GO:0005525">
    <property type="term" value="F:GTP binding"/>
    <property type="evidence" value="ECO:0007669"/>
    <property type="project" value="UniProtKB-UniRule"/>
</dbReference>
<dbReference type="PANTHER" id="PTHR11588">
    <property type="entry name" value="TUBULIN"/>
    <property type="match status" value="1"/>
</dbReference>
<dbReference type="InterPro" id="IPR017975">
    <property type="entry name" value="Tubulin_CS"/>
</dbReference>
<comment type="caution">
    <text evidence="16">The sequence shown here is derived from an EMBL/GenBank/DDBJ whole genome shotgun (WGS) entry which is preliminary data.</text>
</comment>
<dbReference type="PRINTS" id="PR01224">
    <property type="entry name" value="DELTATUBULIN"/>
</dbReference>
<dbReference type="SUPFAM" id="SSF52490">
    <property type="entry name" value="Tubulin nucleotide-binding domain-like"/>
    <property type="match status" value="1"/>
</dbReference>
<proteinExistence type="inferred from homology"/>
<evidence type="ECO:0000256" key="8">
    <source>
        <dbReference type="ARBA" id="ARBA00022794"/>
    </source>
</evidence>
<dbReference type="GO" id="GO:0005814">
    <property type="term" value="C:centriole"/>
    <property type="evidence" value="ECO:0007669"/>
    <property type="project" value="UniProtKB-SubCell"/>
</dbReference>
<dbReference type="GO" id="GO:0007017">
    <property type="term" value="P:microtubule-based process"/>
    <property type="evidence" value="ECO:0007669"/>
    <property type="project" value="InterPro"/>
</dbReference>
<dbReference type="EMBL" id="BMAO01000887">
    <property type="protein sequence ID" value="GFQ69815.1"/>
    <property type="molecule type" value="Genomic_DNA"/>
</dbReference>
<evidence type="ECO:0000256" key="1">
    <source>
        <dbReference type="ARBA" id="ARBA00004114"/>
    </source>
</evidence>
<evidence type="ECO:0000256" key="6">
    <source>
        <dbReference type="ARBA" id="ARBA00022701"/>
    </source>
</evidence>
<dbReference type="InterPro" id="IPR003008">
    <property type="entry name" value="Tubulin_FtsZ_GTPase"/>
</dbReference>
<evidence type="ECO:0000256" key="4">
    <source>
        <dbReference type="ARBA" id="ARBA00009636"/>
    </source>
</evidence>
<dbReference type="Gene3D" id="3.40.50.1440">
    <property type="entry name" value="Tubulin/FtsZ, GTPase domain"/>
    <property type="match status" value="1"/>
</dbReference>
<comment type="function">
    <text evidence="13">Acts as a positive regulator of hedgehog signaling and regulates ciliary function.</text>
</comment>
<keyword evidence="9 14" id="KW-0342">GTP-binding</keyword>
<keyword evidence="8" id="KW-0970">Cilium biogenesis/degradation</keyword>
<evidence type="ECO:0000313" key="17">
    <source>
        <dbReference type="Proteomes" id="UP000887116"/>
    </source>
</evidence>
<comment type="subcellular location">
    <subcellularLocation>
        <location evidence="3">Cell projection</location>
        <location evidence="3">Cilium</location>
    </subcellularLocation>
    <subcellularLocation>
        <location evidence="1">Cytoplasm</location>
        <location evidence="1">Cytoskeleton</location>
        <location evidence="1">Microtubule organizing center</location>
        <location evidence="1">Centrosome</location>
        <location evidence="1">Centriole</location>
    </subcellularLocation>
    <subcellularLocation>
        <location evidence="2">Nucleus</location>
    </subcellularLocation>
</comment>
<keyword evidence="6 14" id="KW-0493">Microtubule</keyword>
<keyword evidence="10" id="KW-0539">Nucleus</keyword>
<evidence type="ECO:0000256" key="11">
    <source>
        <dbReference type="ARBA" id="ARBA00023273"/>
    </source>
</evidence>
<evidence type="ECO:0000313" key="16">
    <source>
        <dbReference type="EMBL" id="GFQ69815.1"/>
    </source>
</evidence>
<dbReference type="PROSITE" id="PS00227">
    <property type="entry name" value="TUBULIN"/>
    <property type="match status" value="1"/>
</dbReference>
<dbReference type="SUPFAM" id="SSF55307">
    <property type="entry name" value="Tubulin C-terminal domain-like"/>
    <property type="match status" value="1"/>
</dbReference>
<comment type="similarity">
    <text evidence="4 14">Belongs to the tubulin family.</text>
</comment>
<keyword evidence="7 14" id="KW-0547">Nucleotide-binding</keyword>
<reference evidence="16" key="1">
    <citation type="submission" date="2020-07" db="EMBL/GenBank/DDBJ databases">
        <title>Multicomponent nature underlies the extraordinary mechanical properties of spider dragline silk.</title>
        <authorList>
            <person name="Kono N."/>
            <person name="Nakamura H."/>
            <person name="Mori M."/>
            <person name="Yoshida Y."/>
            <person name="Ohtoshi R."/>
            <person name="Malay A.D."/>
            <person name="Moran D.A.P."/>
            <person name="Tomita M."/>
            <person name="Numata K."/>
            <person name="Arakawa K."/>
        </authorList>
    </citation>
    <scope>NUCLEOTIDE SEQUENCE</scope>
</reference>
<dbReference type="Pfam" id="PF00091">
    <property type="entry name" value="Tubulin"/>
    <property type="match status" value="1"/>
</dbReference>
<dbReference type="Proteomes" id="UP000887116">
    <property type="component" value="Unassembled WGS sequence"/>
</dbReference>
<evidence type="ECO:0000256" key="5">
    <source>
        <dbReference type="ARBA" id="ARBA00014184"/>
    </source>
</evidence>
<dbReference type="GO" id="GO:0005634">
    <property type="term" value="C:nucleus"/>
    <property type="evidence" value="ECO:0007669"/>
    <property type="project" value="UniProtKB-SubCell"/>
</dbReference>
<dbReference type="GO" id="GO:0030030">
    <property type="term" value="P:cell projection organization"/>
    <property type="evidence" value="ECO:0007669"/>
    <property type="project" value="UniProtKB-KW"/>
</dbReference>
<dbReference type="InterPro" id="IPR008280">
    <property type="entry name" value="Tub_FtsZ_C"/>
</dbReference>
<dbReference type="GO" id="GO:0005874">
    <property type="term" value="C:microtubule"/>
    <property type="evidence" value="ECO:0007669"/>
    <property type="project" value="UniProtKB-KW"/>
</dbReference>
<evidence type="ECO:0000256" key="7">
    <source>
        <dbReference type="ARBA" id="ARBA00022741"/>
    </source>
</evidence>
<dbReference type="InterPro" id="IPR000217">
    <property type="entry name" value="Tubulin"/>
</dbReference>
<dbReference type="InterPro" id="IPR036525">
    <property type="entry name" value="Tubulin/FtsZ_GTPase_sf"/>
</dbReference>
<dbReference type="OrthoDB" id="10250004at2759"/>
<evidence type="ECO:0000256" key="12">
    <source>
        <dbReference type="ARBA" id="ARBA00030594"/>
    </source>
</evidence>
<keyword evidence="17" id="KW-1185">Reference proteome</keyword>
<evidence type="ECO:0000256" key="3">
    <source>
        <dbReference type="ARBA" id="ARBA00004138"/>
    </source>
</evidence>
<name>A0A8X6KA07_TRICU</name>
<protein>
    <recommendedName>
        <fullName evidence="5">Tubulin delta chain</fullName>
    </recommendedName>
    <alternativeName>
        <fullName evidence="12">Delta-tubulin</fullName>
    </alternativeName>
</protein>
<dbReference type="PRINTS" id="PR01161">
    <property type="entry name" value="TUBULIN"/>
</dbReference>
<dbReference type="AlphaFoldDB" id="A0A8X6KA07"/>
<evidence type="ECO:0000256" key="13">
    <source>
        <dbReference type="ARBA" id="ARBA00046149"/>
    </source>
</evidence>
<dbReference type="GO" id="GO:0005929">
    <property type="term" value="C:cilium"/>
    <property type="evidence" value="ECO:0007669"/>
    <property type="project" value="UniProtKB-SubCell"/>
</dbReference>
<evidence type="ECO:0000259" key="15">
    <source>
        <dbReference type="SMART" id="SM00864"/>
    </source>
</evidence>
<evidence type="ECO:0000256" key="2">
    <source>
        <dbReference type="ARBA" id="ARBA00004123"/>
    </source>
</evidence>
<dbReference type="InterPro" id="IPR002967">
    <property type="entry name" value="Delta_tubulin"/>
</dbReference>
<evidence type="ECO:0000256" key="9">
    <source>
        <dbReference type="ARBA" id="ARBA00023134"/>
    </source>
</evidence>
<feature type="domain" description="Tubulin/FtsZ GTPase" evidence="15">
    <location>
        <begin position="43"/>
        <end position="244"/>
    </location>
</feature>
<organism evidence="16 17">
    <name type="scientific">Trichonephila clavata</name>
    <name type="common">Joro spider</name>
    <name type="synonym">Nephila clavata</name>
    <dbReference type="NCBI Taxonomy" id="2740835"/>
    <lineage>
        <taxon>Eukaryota</taxon>
        <taxon>Metazoa</taxon>
        <taxon>Ecdysozoa</taxon>
        <taxon>Arthropoda</taxon>
        <taxon>Chelicerata</taxon>
        <taxon>Arachnida</taxon>
        <taxon>Araneae</taxon>
        <taxon>Araneomorphae</taxon>
        <taxon>Entelegynae</taxon>
        <taxon>Araneoidea</taxon>
        <taxon>Nephilidae</taxon>
        <taxon>Trichonephila</taxon>
    </lineage>
</organism>
<dbReference type="SMART" id="SM00864">
    <property type="entry name" value="Tubulin"/>
    <property type="match status" value="1"/>
</dbReference>
<dbReference type="GO" id="GO:0005200">
    <property type="term" value="F:structural constituent of cytoskeleton"/>
    <property type="evidence" value="ECO:0007669"/>
    <property type="project" value="InterPro"/>
</dbReference>
<evidence type="ECO:0000256" key="14">
    <source>
        <dbReference type="RuleBase" id="RU000352"/>
    </source>
</evidence>
<sequence length="438" mass="49043">MSLITLQVGQCGNQLGYSFFNTIFEISSQKPNAVNCNFLEEVKFRFFSDYEKENEKNYAHAILIDTESKVIKEIATSQKDVEWSYRDDCVINVQQLGSGNNWAMGYHCHGPELQENVLNAIHKETERCDNVLGFLLFSSVAGGTGSGFGSYISEVVQDNFPSNSSSSITVWPFQRGEVSVQAYNATLSLASLQKSADAVFVFENDWLMKLCHHKMGLKKSSLNDLNTVASQQLANLLFPVENSGGIAPVFNDLLEHLVPHPQFKLVGLRSVPQEPLTSLPFSAYTWPGLLRSLRRMVLYNTVIDEVYGQCSSSTNITNTPPISLANLLVLRGRDSEVADPELLHKPSLPYASWVPNALRLKMWRHSSPFLPYDRTAVLANNGQLSVSCVNNVVAKAWQLFSYKAYFHHYEQCGLSKEEFKLAVMNVEQIIASYKALEV</sequence>
<accession>A0A8X6KA07</accession>